<evidence type="ECO:0000313" key="4">
    <source>
        <dbReference type="Proteomes" id="UP000604825"/>
    </source>
</evidence>
<accession>A0A811PQH6</accession>
<dbReference type="OrthoDB" id="10038475at2759"/>
<feature type="compositionally biased region" description="Polar residues" evidence="1">
    <location>
        <begin position="68"/>
        <end position="80"/>
    </location>
</feature>
<dbReference type="GO" id="GO:0010032">
    <property type="term" value="P:meiotic chromosome condensation"/>
    <property type="evidence" value="ECO:0007669"/>
    <property type="project" value="TreeGrafter"/>
</dbReference>
<dbReference type="InterPro" id="IPR031739">
    <property type="entry name" value="Ncaph2"/>
</dbReference>
<name>A0A811PQH6_9POAL</name>
<protein>
    <recommendedName>
        <fullName evidence="2">Condensin II complex subunit H2 middle domain-containing protein</fullName>
    </recommendedName>
</protein>
<dbReference type="PANTHER" id="PTHR14324:SF3">
    <property type="entry name" value="CONDENSIN-2 COMPLEX SUBUNIT H2"/>
    <property type="match status" value="1"/>
</dbReference>
<feature type="compositionally biased region" description="Acidic residues" evidence="1">
    <location>
        <begin position="90"/>
        <end position="99"/>
    </location>
</feature>
<evidence type="ECO:0000256" key="1">
    <source>
        <dbReference type="SAM" id="MobiDB-lite"/>
    </source>
</evidence>
<dbReference type="EMBL" id="CAJGYO010000007">
    <property type="protein sequence ID" value="CAD6248403.1"/>
    <property type="molecule type" value="Genomic_DNA"/>
</dbReference>
<gene>
    <name evidence="3" type="ORF">NCGR_LOCUS32540</name>
</gene>
<comment type="caution">
    <text evidence="3">The sequence shown here is derived from an EMBL/GenBank/DDBJ whole genome shotgun (WGS) entry which is preliminary data.</text>
</comment>
<keyword evidence="4" id="KW-1185">Reference proteome</keyword>
<reference evidence="3" key="1">
    <citation type="submission" date="2020-10" db="EMBL/GenBank/DDBJ databases">
        <authorList>
            <person name="Han B."/>
            <person name="Lu T."/>
            <person name="Zhao Q."/>
            <person name="Huang X."/>
            <person name="Zhao Y."/>
        </authorList>
    </citation>
    <scope>NUCLEOTIDE SEQUENCE</scope>
</reference>
<dbReference type="GO" id="GO:0005634">
    <property type="term" value="C:nucleus"/>
    <property type="evidence" value="ECO:0007669"/>
    <property type="project" value="TreeGrafter"/>
</dbReference>
<feature type="compositionally biased region" description="Polar residues" evidence="1">
    <location>
        <begin position="26"/>
        <end position="47"/>
    </location>
</feature>
<dbReference type="GO" id="GO:0051306">
    <property type="term" value="P:mitotic sister chromatid separation"/>
    <property type="evidence" value="ECO:0007669"/>
    <property type="project" value="TreeGrafter"/>
</dbReference>
<feature type="compositionally biased region" description="Acidic residues" evidence="1">
    <location>
        <begin position="106"/>
        <end position="119"/>
    </location>
</feature>
<dbReference type="InterPro" id="IPR031719">
    <property type="entry name" value="H2_M"/>
</dbReference>
<dbReference type="PANTHER" id="PTHR14324">
    <property type="entry name" value="CONDENSIN-2 COMPLEX SUBUNIT H2"/>
    <property type="match status" value="1"/>
</dbReference>
<dbReference type="GO" id="GO:0000796">
    <property type="term" value="C:condensin complex"/>
    <property type="evidence" value="ECO:0007669"/>
    <property type="project" value="TreeGrafter"/>
</dbReference>
<dbReference type="Proteomes" id="UP000604825">
    <property type="component" value="Unassembled WGS sequence"/>
</dbReference>
<organism evidence="3 4">
    <name type="scientific">Miscanthus lutarioriparius</name>
    <dbReference type="NCBI Taxonomy" id="422564"/>
    <lineage>
        <taxon>Eukaryota</taxon>
        <taxon>Viridiplantae</taxon>
        <taxon>Streptophyta</taxon>
        <taxon>Embryophyta</taxon>
        <taxon>Tracheophyta</taxon>
        <taxon>Spermatophyta</taxon>
        <taxon>Magnoliopsida</taxon>
        <taxon>Liliopsida</taxon>
        <taxon>Poales</taxon>
        <taxon>Poaceae</taxon>
        <taxon>PACMAD clade</taxon>
        <taxon>Panicoideae</taxon>
        <taxon>Andropogonodae</taxon>
        <taxon>Andropogoneae</taxon>
        <taxon>Saccharinae</taxon>
        <taxon>Miscanthus</taxon>
    </lineage>
</organism>
<feature type="region of interest" description="Disordered" evidence="1">
    <location>
        <begin position="21"/>
        <end position="145"/>
    </location>
</feature>
<sequence>MAVLVVEDTMRTMKVSVVVAGEENSVPRQGSSAPSKSQANVFTTPNARSAGKGRQSAAGEVLGGLDPTQENPEQFSTQETSPDDKHWSDPDEPNFVDDVEMPHPDDIEDPVGDYSDDEDPWKPLNPHEPGNLKIRPYMRDGSEGA</sequence>
<dbReference type="GO" id="GO:0003682">
    <property type="term" value="F:chromatin binding"/>
    <property type="evidence" value="ECO:0007669"/>
    <property type="project" value="TreeGrafter"/>
</dbReference>
<evidence type="ECO:0000259" key="2">
    <source>
        <dbReference type="Pfam" id="PF16869"/>
    </source>
</evidence>
<evidence type="ECO:0000313" key="3">
    <source>
        <dbReference type="EMBL" id="CAD6248403.1"/>
    </source>
</evidence>
<proteinExistence type="predicted"/>
<feature type="domain" description="Condensin II complex subunit H2 middle" evidence="2">
    <location>
        <begin position="19"/>
        <end position="119"/>
    </location>
</feature>
<dbReference type="Pfam" id="PF16869">
    <property type="entry name" value="CNDH2_M"/>
    <property type="match status" value="1"/>
</dbReference>
<dbReference type="AlphaFoldDB" id="A0A811PQH6"/>